<dbReference type="PANTHER" id="PTHR47300:SF1">
    <property type="entry name" value="PROTEIN KASH5"/>
    <property type="match status" value="1"/>
</dbReference>
<dbReference type="GO" id="GO:0070840">
    <property type="term" value="F:dynein complex binding"/>
    <property type="evidence" value="ECO:0007669"/>
    <property type="project" value="TreeGrafter"/>
</dbReference>
<sequence length="280" mass="31820">MHCVEEYASLHIPEEQQNEVLDTGADKAELLHSNHCLRTLYADMQKAVEMAEDNNMLLRAENNDLKNQIKSSRQSIQNLQLLVNELEDIRAANAEKDQICGEIQASQKQLAKENETLKQQIDELSSEASSFLLERQQQDEEIANLSSVLRSLQQQLEEQRLDVEHKEELLHQKDLIIEQLKDNMSEYITINQMIPEQEQVEEEKNTETREEQAALYVSKSVTHSCSGSIKRGACAAVVLCFSMLGVFGALTPTLSTDVLDTIRHLIEPYCRLHHTGLPPV</sequence>
<dbReference type="GO" id="GO:0090220">
    <property type="term" value="P:chromosome localization to nuclear envelope involved in homologous chromosome segregation"/>
    <property type="evidence" value="ECO:0007669"/>
    <property type="project" value="TreeGrafter"/>
</dbReference>
<dbReference type="GO" id="GO:0007015">
    <property type="term" value="P:actin filament organization"/>
    <property type="evidence" value="ECO:0007669"/>
    <property type="project" value="TreeGrafter"/>
</dbReference>
<dbReference type="GO" id="GO:0034397">
    <property type="term" value="P:telomere localization"/>
    <property type="evidence" value="ECO:0007669"/>
    <property type="project" value="InterPro"/>
</dbReference>
<dbReference type="GO" id="GO:0000781">
    <property type="term" value="C:chromosome, telomeric region"/>
    <property type="evidence" value="ECO:0007669"/>
    <property type="project" value="TreeGrafter"/>
</dbReference>
<dbReference type="GO" id="GO:0051653">
    <property type="term" value="P:spindle localization"/>
    <property type="evidence" value="ECO:0007669"/>
    <property type="project" value="TreeGrafter"/>
</dbReference>
<keyword evidence="4" id="KW-1185">Reference proteome</keyword>
<evidence type="ECO:0000256" key="1">
    <source>
        <dbReference type="SAM" id="Coils"/>
    </source>
</evidence>
<reference evidence="3" key="1">
    <citation type="submission" date="2018-07" db="EMBL/GenBank/DDBJ databases">
        <title>Comparative genomics of catfishes provides insights into carnivory and benthic adaptation.</title>
        <authorList>
            <person name="Zhang Y."/>
            <person name="Wang D."/>
            <person name="Peng Z."/>
            <person name="Zheng S."/>
            <person name="Shao F."/>
            <person name="Tao W."/>
        </authorList>
    </citation>
    <scope>NUCLEOTIDE SEQUENCE</scope>
    <source>
        <strain evidence="3">Chongqing</strain>
    </source>
</reference>
<evidence type="ECO:0000259" key="2">
    <source>
        <dbReference type="Pfam" id="PF14662"/>
    </source>
</evidence>
<comment type="caution">
    <text evidence="3">The sequence shown here is derived from an EMBL/GenBank/DDBJ whole genome shotgun (WGS) entry which is preliminary data.</text>
</comment>
<dbReference type="GO" id="GO:0090619">
    <property type="term" value="C:meiotic spindle pole"/>
    <property type="evidence" value="ECO:0007669"/>
    <property type="project" value="TreeGrafter"/>
</dbReference>
<evidence type="ECO:0000313" key="3">
    <source>
        <dbReference type="EMBL" id="KAI5618609.1"/>
    </source>
</evidence>
<feature type="coiled-coil region" evidence="1">
    <location>
        <begin position="41"/>
        <end position="169"/>
    </location>
</feature>
<gene>
    <name evidence="3" type="ORF">C0J50_21808</name>
</gene>
<dbReference type="GO" id="GO:0005640">
    <property type="term" value="C:nuclear outer membrane"/>
    <property type="evidence" value="ECO:0007669"/>
    <property type="project" value="TreeGrafter"/>
</dbReference>
<dbReference type="AlphaFoldDB" id="A0AAD5AMS8"/>
<dbReference type="Proteomes" id="UP001205998">
    <property type="component" value="Unassembled WGS sequence"/>
</dbReference>
<dbReference type="InterPro" id="IPR028168">
    <property type="entry name" value="KASH5_CC"/>
</dbReference>
<dbReference type="PANTHER" id="PTHR47300">
    <property type="entry name" value="PROTEIN KASH5"/>
    <property type="match status" value="1"/>
</dbReference>
<name>A0AAD5AMS8_SILAS</name>
<dbReference type="Pfam" id="PF14662">
    <property type="entry name" value="KASH_CCD"/>
    <property type="match status" value="1"/>
</dbReference>
<proteinExistence type="predicted"/>
<dbReference type="GO" id="GO:0000800">
    <property type="term" value="C:lateral element"/>
    <property type="evidence" value="ECO:0007669"/>
    <property type="project" value="TreeGrafter"/>
</dbReference>
<dbReference type="GO" id="GO:0051225">
    <property type="term" value="P:spindle assembly"/>
    <property type="evidence" value="ECO:0007669"/>
    <property type="project" value="TreeGrafter"/>
</dbReference>
<protein>
    <submittedName>
        <fullName evidence="3">Lymphoid-restricted membrane protein isoform 2</fullName>
    </submittedName>
</protein>
<evidence type="ECO:0000313" key="4">
    <source>
        <dbReference type="Proteomes" id="UP001205998"/>
    </source>
</evidence>
<dbReference type="EMBL" id="MU551688">
    <property type="protein sequence ID" value="KAI5618609.1"/>
    <property type="molecule type" value="Genomic_DNA"/>
</dbReference>
<keyword evidence="1" id="KW-0175">Coiled coil</keyword>
<accession>A0AAD5AMS8</accession>
<feature type="domain" description="KASH5-like coiled-coil" evidence="2">
    <location>
        <begin position="28"/>
        <end position="201"/>
    </location>
</feature>
<dbReference type="GO" id="GO:0034993">
    <property type="term" value="C:meiotic nuclear membrane microtubule tethering complex"/>
    <property type="evidence" value="ECO:0007669"/>
    <property type="project" value="InterPro"/>
</dbReference>
<dbReference type="InterPro" id="IPR028170">
    <property type="entry name" value="KASH5"/>
</dbReference>
<organism evidence="3 4">
    <name type="scientific">Silurus asotus</name>
    <name type="common">Amur catfish</name>
    <name type="synonym">Parasilurus asotus</name>
    <dbReference type="NCBI Taxonomy" id="30991"/>
    <lineage>
        <taxon>Eukaryota</taxon>
        <taxon>Metazoa</taxon>
        <taxon>Chordata</taxon>
        <taxon>Craniata</taxon>
        <taxon>Vertebrata</taxon>
        <taxon>Euteleostomi</taxon>
        <taxon>Actinopterygii</taxon>
        <taxon>Neopterygii</taxon>
        <taxon>Teleostei</taxon>
        <taxon>Ostariophysi</taxon>
        <taxon>Siluriformes</taxon>
        <taxon>Siluridae</taxon>
        <taxon>Silurus</taxon>
    </lineage>
</organism>
<dbReference type="GO" id="GO:0007129">
    <property type="term" value="P:homologous chromosome pairing at meiosis"/>
    <property type="evidence" value="ECO:0007669"/>
    <property type="project" value="TreeGrafter"/>
</dbReference>